<dbReference type="PANTHER" id="PTHR36221">
    <property type="entry name" value="DUF742 DOMAIN-CONTAINING PROTEIN"/>
    <property type="match status" value="1"/>
</dbReference>
<dbReference type="AlphaFoldDB" id="A0A7W3LN20"/>
<accession>A0A7W3LN20</accession>
<dbReference type="Proteomes" id="UP000572680">
    <property type="component" value="Unassembled WGS sequence"/>
</dbReference>
<keyword evidence="2" id="KW-1185">Reference proteome</keyword>
<dbReference type="RefSeq" id="WP_182843464.1">
    <property type="nucleotide sequence ID" value="NZ_JACJIA010000003.1"/>
</dbReference>
<name>A0A7W3LN20_ACTNM</name>
<dbReference type="EMBL" id="JACJIA010000003">
    <property type="protein sequence ID" value="MBA8951077.1"/>
    <property type="molecule type" value="Genomic_DNA"/>
</dbReference>
<gene>
    <name evidence="1" type="ORF">HNR61_002708</name>
</gene>
<dbReference type="InterPro" id="IPR007995">
    <property type="entry name" value="DUF742"/>
</dbReference>
<reference evidence="1 2" key="1">
    <citation type="submission" date="2020-08" db="EMBL/GenBank/DDBJ databases">
        <title>Genomic Encyclopedia of Type Strains, Phase IV (KMG-IV): sequencing the most valuable type-strain genomes for metagenomic binning, comparative biology and taxonomic classification.</title>
        <authorList>
            <person name="Goeker M."/>
        </authorList>
    </citation>
    <scope>NUCLEOTIDE SEQUENCE [LARGE SCALE GENOMIC DNA]</scope>
    <source>
        <strain evidence="1 2">DSM 44197</strain>
    </source>
</reference>
<proteinExistence type="predicted"/>
<dbReference type="PANTHER" id="PTHR36221:SF1">
    <property type="entry name" value="DUF742 DOMAIN-CONTAINING PROTEIN"/>
    <property type="match status" value="1"/>
</dbReference>
<sequence>MRTAGPERLYVVTRGRRDPGGPDLDLMTLVEAADAAAPPGAPSEYPRILRLCRRPVAVAEIAAHLGFPVSVVRVLLRDLLAAGLAVARPPAPGPAGTTDMETLEQVLVGLRNL</sequence>
<evidence type="ECO:0000313" key="2">
    <source>
        <dbReference type="Proteomes" id="UP000572680"/>
    </source>
</evidence>
<protein>
    <recommendedName>
        <fullName evidence="3">DUF742 domain-containing protein</fullName>
    </recommendedName>
</protein>
<dbReference type="Pfam" id="PF05331">
    <property type="entry name" value="DUF742"/>
    <property type="match status" value="1"/>
</dbReference>
<organism evidence="1 2">
    <name type="scientific">Actinomadura namibiensis</name>
    <dbReference type="NCBI Taxonomy" id="182080"/>
    <lineage>
        <taxon>Bacteria</taxon>
        <taxon>Bacillati</taxon>
        <taxon>Actinomycetota</taxon>
        <taxon>Actinomycetes</taxon>
        <taxon>Streptosporangiales</taxon>
        <taxon>Thermomonosporaceae</taxon>
        <taxon>Actinomadura</taxon>
    </lineage>
</organism>
<comment type="caution">
    <text evidence="1">The sequence shown here is derived from an EMBL/GenBank/DDBJ whole genome shotgun (WGS) entry which is preliminary data.</text>
</comment>
<evidence type="ECO:0000313" key="1">
    <source>
        <dbReference type="EMBL" id="MBA8951077.1"/>
    </source>
</evidence>
<evidence type="ECO:0008006" key="3">
    <source>
        <dbReference type="Google" id="ProtNLM"/>
    </source>
</evidence>